<proteinExistence type="inferred from homology"/>
<dbReference type="GO" id="GO:0000270">
    <property type="term" value="P:peptidoglycan metabolic process"/>
    <property type="evidence" value="ECO:0007669"/>
    <property type="project" value="UniProtKB-UniRule"/>
</dbReference>
<keyword evidence="1 3" id="KW-0456">Lyase</keyword>
<keyword evidence="6" id="KW-0732">Signal</keyword>
<keyword evidence="3" id="KW-0449">Lipoprotein</keyword>
<keyword evidence="2 3" id="KW-0961">Cell wall biogenesis/degradation</keyword>
<evidence type="ECO:0000313" key="9">
    <source>
        <dbReference type="Proteomes" id="UP000026923"/>
    </source>
</evidence>
<dbReference type="GO" id="GO:0008932">
    <property type="term" value="F:lytic endotransglycosylase activity"/>
    <property type="evidence" value="ECO:0007669"/>
    <property type="project" value="UniProtKB-UniRule"/>
</dbReference>
<evidence type="ECO:0000259" key="7">
    <source>
        <dbReference type="Pfam" id="PF03330"/>
    </source>
</evidence>
<dbReference type="HAMAP" id="MF_02071">
    <property type="entry name" value="RlpA"/>
    <property type="match status" value="1"/>
</dbReference>
<evidence type="ECO:0000256" key="6">
    <source>
        <dbReference type="SAM" id="SignalP"/>
    </source>
</evidence>
<dbReference type="GO" id="GO:0005886">
    <property type="term" value="C:plasma membrane"/>
    <property type="evidence" value="ECO:0007669"/>
    <property type="project" value="UniProtKB-SubCell"/>
</dbReference>
<evidence type="ECO:0000256" key="5">
    <source>
        <dbReference type="SAM" id="MobiDB-lite"/>
    </source>
</evidence>
<gene>
    <name evidence="3" type="primary">rlpA</name>
    <name evidence="8" type="ORF">B597_011890</name>
</gene>
<comment type="caution">
    <text evidence="8">The sequence shown here is derived from an EMBL/GenBank/DDBJ whole genome shotgun (WGS) entry which is preliminary data.</text>
</comment>
<dbReference type="EC" id="4.2.2.-" evidence="3"/>
<evidence type="ECO:0000256" key="3">
    <source>
        <dbReference type="HAMAP-Rule" id="MF_02071"/>
    </source>
</evidence>
<protein>
    <recommendedName>
        <fullName evidence="3">Endolytic peptidoglycan transglycosylase RlpA</fullName>
        <ecNumber evidence="3">4.2.2.-</ecNumber>
    </recommendedName>
</protein>
<reference evidence="8 9" key="1">
    <citation type="journal article" date="2013" name="Genome Announc.">
        <title>Draft Genome of the Nitrogen-Fixing Bacterium Pseudomonas stutzeri Strain KOS6 Isolated from Industrial Hydrocarbon Sludge.</title>
        <authorList>
            <person name="Grigoryeva T.V."/>
            <person name="Laikov A.V."/>
            <person name="Naumova R.P."/>
            <person name="Manolov A.I."/>
            <person name="Larin A.K."/>
            <person name="Karpova I.Y."/>
            <person name="Semashko T.A."/>
            <person name="Alexeev D.G."/>
            <person name="Kostryukova E.S."/>
            <person name="Muller R."/>
            <person name="Govorun V.M."/>
        </authorList>
    </citation>
    <scope>NUCLEOTIDE SEQUENCE [LARGE SCALE GENOMIC DNA]</scope>
    <source>
        <strain evidence="8 9">KOS6</strain>
    </source>
</reference>
<comment type="similarity">
    <text evidence="3 4">Belongs to the RlpA family.</text>
</comment>
<evidence type="ECO:0000256" key="4">
    <source>
        <dbReference type="RuleBase" id="RU003495"/>
    </source>
</evidence>
<keyword evidence="3" id="KW-1003">Cell membrane</keyword>
<comment type="subcellular location">
    <subcellularLocation>
        <location evidence="3">Cell membrane</location>
        <topology evidence="3">Lipid-anchor</topology>
    </subcellularLocation>
</comment>
<dbReference type="InterPro" id="IPR009009">
    <property type="entry name" value="RlpA-like_DPBB"/>
</dbReference>
<dbReference type="PROSITE" id="PS51257">
    <property type="entry name" value="PROKAR_LIPOPROTEIN"/>
    <property type="match status" value="1"/>
</dbReference>
<dbReference type="InterPro" id="IPR012997">
    <property type="entry name" value="RplA"/>
</dbReference>
<dbReference type="Pfam" id="PF03330">
    <property type="entry name" value="DPBB_1"/>
    <property type="match status" value="1"/>
</dbReference>
<dbReference type="InterPro" id="IPR036908">
    <property type="entry name" value="RlpA-like_sf"/>
</dbReference>
<dbReference type="PANTHER" id="PTHR34183">
    <property type="entry name" value="ENDOLYTIC PEPTIDOGLYCAN TRANSGLYCOSYLASE RLPA"/>
    <property type="match status" value="1"/>
</dbReference>
<dbReference type="OrthoDB" id="9779128at2"/>
<dbReference type="eggNOG" id="COG0797">
    <property type="taxonomic scope" value="Bacteria"/>
</dbReference>
<dbReference type="AlphaFoldDB" id="A0A061JMZ4"/>
<dbReference type="PANTHER" id="PTHR34183:SF8">
    <property type="entry name" value="ENDOLYTIC PEPTIDOGLYCAN TRANSGLYCOSYLASE RLPA-RELATED"/>
    <property type="match status" value="1"/>
</dbReference>
<dbReference type="SUPFAM" id="SSF50685">
    <property type="entry name" value="Barwin-like endoglucanases"/>
    <property type="match status" value="1"/>
</dbReference>
<feature type="signal peptide" evidence="6">
    <location>
        <begin position="1"/>
        <end position="22"/>
    </location>
</feature>
<dbReference type="Gene3D" id="2.40.40.10">
    <property type="entry name" value="RlpA-like domain"/>
    <property type="match status" value="1"/>
</dbReference>
<dbReference type="CDD" id="cd22268">
    <property type="entry name" value="DPBB_RlpA-like"/>
    <property type="match status" value="1"/>
</dbReference>
<feature type="domain" description="RlpA-like protein double-psi beta-barrel" evidence="7">
    <location>
        <begin position="40"/>
        <end position="129"/>
    </location>
</feature>
<organism evidence="8 9">
    <name type="scientific">Stutzerimonas stutzeri KOS6</name>
    <dbReference type="NCBI Taxonomy" id="1218352"/>
    <lineage>
        <taxon>Bacteria</taxon>
        <taxon>Pseudomonadati</taxon>
        <taxon>Pseudomonadota</taxon>
        <taxon>Gammaproteobacteria</taxon>
        <taxon>Pseudomonadales</taxon>
        <taxon>Pseudomonadaceae</taxon>
        <taxon>Stutzerimonas</taxon>
    </lineage>
</organism>
<accession>A0A061JMZ4</accession>
<feature type="chain" id="PRO_5009982335" description="Endolytic peptidoglycan transglycosylase RlpA" evidence="6">
    <location>
        <begin position="23"/>
        <end position="133"/>
    </location>
</feature>
<sequence length="133" mass="14786">MRLTRFTALLLLALLASGCADRQPTQQPKAPSATEERFSQSGKASYYARMHHGQRTANGETHDQNALVAAHRSLPFGTRVRVTNEQNGKQVVVRINDRGPFRRGRIIDLSRAAAQQLGMLERGVARVRIEVLP</sequence>
<evidence type="ECO:0000256" key="1">
    <source>
        <dbReference type="ARBA" id="ARBA00023239"/>
    </source>
</evidence>
<evidence type="ECO:0000313" key="8">
    <source>
        <dbReference type="EMBL" id="EWC41112.1"/>
    </source>
</evidence>
<comment type="function">
    <text evidence="3">Lytic transglycosylase with a strong preference for naked glycan strands that lack stem peptides.</text>
</comment>
<name>A0A061JMZ4_STUST</name>
<dbReference type="NCBIfam" id="TIGR00413">
    <property type="entry name" value="rlpA"/>
    <property type="match status" value="1"/>
</dbReference>
<dbReference type="RefSeq" id="WP_003295056.1">
    <property type="nucleotide sequence ID" value="NZ_KK020677.1"/>
</dbReference>
<feature type="region of interest" description="Disordered" evidence="5">
    <location>
        <begin position="21"/>
        <end position="45"/>
    </location>
</feature>
<dbReference type="InterPro" id="IPR034718">
    <property type="entry name" value="RlpA"/>
</dbReference>
<keyword evidence="3" id="KW-0564">Palmitate</keyword>
<dbReference type="EMBL" id="AMCZ02000013">
    <property type="protein sequence ID" value="EWC41112.1"/>
    <property type="molecule type" value="Genomic_DNA"/>
</dbReference>
<dbReference type="Proteomes" id="UP000026923">
    <property type="component" value="Unassembled WGS sequence"/>
</dbReference>
<evidence type="ECO:0000256" key="2">
    <source>
        <dbReference type="ARBA" id="ARBA00023316"/>
    </source>
</evidence>
<keyword evidence="3" id="KW-0472">Membrane</keyword>
<dbReference type="HOGENOM" id="CLU_042923_7_1_6"/>
<dbReference type="GO" id="GO:0071555">
    <property type="term" value="P:cell wall organization"/>
    <property type="evidence" value="ECO:0007669"/>
    <property type="project" value="UniProtKB-KW"/>
</dbReference>